<dbReference type="EMBL" id="CP018477">
    <property type="protein sequence ID" value="ASV72607.1"/>
    <property type="molecule type" value="Genomic_DNA"/>
</dbReference>
<dbReference type="Proteomes" id="UP000215086">
    <property type="component" value="Chromosome"/>
</dbReference>
<sequence length="122" mass="13230">MEHPRDLFLRLLFIASPFFRRDVLVTSAVQRSMINSLFPGTTGVPLRSFFSEGPARQVRFFGGTCLSGPPFNAGSSIPFYRGLKSHAKSGAKAPHSMECGDLSPLSGEGFSLRHLAVYGALP</sequence>
<evidence type="ECO:0000313" key="1">
    <source>
        <dbReference type="EMBL" id="ASV72607.1"/>
    </source>
</evidence>
<gene>
    <name evidence="1" type="ORF">THTE_0005</name>
</gene>
<protein>
    <submittedName>
        <fullName evidence="1">Uncharacterized protein</fullName>
    </submittedName>
</protein>
<reference evidence="1 2" key="1">
    <citation type="journal article" name="Front. Microbiol.">
        <title>Sugar Metabolism of the First Thermophilic Planctomycete Thermogutta terrifontis: Comparative Genomic and Transcriptomic Approaches.</title>
        <authorList>
            <person name="Elcheninov A.G."/>
            <person name="Menzel P."/>
            <person name="Gudbergsdottir S.R."/>
            <person name="Slesarev A.I."/>
            <person name="Kadnikov V.V."/>
            <person name="Krogh A."/>
            <person name="Bonch-Osmolovskaya E.A."/>
            <person name="Peng X."/>
            <person name="Kublanov I.V."/>
        </authorList>
    </citation>
    <scope>NUCLEOTIDE SEQUENCE [LARGE SCALE GENOMIC DNA]</scope>
    <source>
        <strain evidence="1 2">R1</strain>
    </source>
</reference>
<dbReference type="AlphaFoldDB" id="A0A286R9H5"/>
<keyword evidence="2" id="KW-1185">Reference proteome</keyword>
<organism evidence="1 2">
    <name type="scientific">Thermogutta terrifontis</name>
    <dbReference type="NCBI Taxonomy" id="1331910"/>
    <lineage>
        <taxon>Bacteria</taxon>
        <taxon>Pseudomonadati</taxon>
        <taxon>Planctomycetota</taxon>
        <taxon>Planctomycetia</taxon>
        <taxon>Pirellulales</taxon>
        <taxon>Thermoguttaceae</taxon>
        <taxon>Thermogutta</taxon>
    </lineage>
</organism>
<evidence type="ECO:0000313" key="2">
    <source>
        <dbReference type="Proteomes" id="UP000215086"/>
    </source>
</evidence>
<accession>A0A286R9H5</accession>
<name>A0A286R9H5_9BACT</name>
<proteinExistence type="predicted"/>
<dbReference type="KEGG" id="ttf:THTE_0005"/>